<keyword evidence="3" id="KW-0418">Kinase</keyword>
<reference evidence="5" key="2">
    <citation type="submission" date="2023-05" db="EMBL/GenBank/DDBJ databases">
        <authorList>
            <person name="Schelkunov M.I."/>
        </authorList>
    </citation>
    <scope>NUCLEOTIDE SEQUENCE</scope>
    <source>
        <strain evidence="5">Hsosn_3</strain>
        <tissue evidence="5">Leaf</tissue>
    </source>
</reference>
<evidence type="ECO:0000256" key="2">
    <source>
        <dbReference type="ARBA" id="ARBA00022741"/>
    </source>
</evidence>
<keyword evidence="4" id="KW-0067">ATP-binding</keyword>
<gene>
    <name evidence="5" type="ORF">POM88_051377</name>
</gene>
<dbReference type="Gene3D" id="3.30.200.20">
    <property type="entry name" value="Phosphorylase Kinase, domain 1"/>
    <property type="match status" value="1"/>
</dbReference>
<dbReference type="Gene3D" id="1.10.510.10">
    <property type="entry name" value="Transferase(Phosphotransferase) domain 1"/>
    <property type="match status" value="2"/>
</dbReference>
<name>A0AAD8H253_9APIA</name>
<keyword evidence="2" id="KW-0547">Nucleotide-binding</keyword>
<dbReference type="EMBL" id="JAUIZM010000011">
    <property type="protein sequence ID" value="KAK1358121.1"/>
    <property type="molecule type" value="Genomic_DNA"/>
</dbReference>
<dbReference type="AlphaFoldDB" id="A0AAD8H253"/>
<dbReference type="GO" id="GO:0005524">
    <property type="term" value="F:ATP binding"/>
    <property type="evidence" value="ECO:0007669"/>
    <property type="project" value="UniProtKB-KW"/>
</dbReference>
<evidence type="ECO:0000313" key="5">
    <source>
        <dbReference type="EMBL" id="KAK1358121.1"/>
    </source>
</evidence>
<dbReference type="GO" id="GO:0016301">
    <property type="term" value="F:kinase activity"/>
    <property type="evidence" value="ECO:0007669"/>
    <property type="project" value="UniProtKB-KW"/>
</dbReference>
<proteinExistence type="predicted"/>
<evidence type="ECO:0000256" key="1">
    <source>
        <dbReference type="ARBA" id="ARBA00022679"/>
    </source>
</evidence>
<reference evidence="5" key="1">
    <citation type="submission" date="2023-02" db="EMBL/GenBank/DDBJ databases">
        <title>Genome of toxic invasive species Heracleum sosnowskyi carries increased number of genes despite the absence of recent whole-genome duplications.</title>
        <authorList>
            <person name="Schelkunov M."/>
            <person name="Shtratnikova V."/>
            <person name="Makarenko M."/>
            <person name="Klepikova A."/>
            <person name="Omelchenko D."/>
            <person name="Novikova G."/>
            <person name="Obukhova E."/>
            <person name="Bogdanov V."/>
            <person name="Penin A."/>
            <person name="Logacheva M."/>
        </authorList>
    </citation>
    <scope>NUCLEOTIDE SEQUENCE</scope>
    <source>
        <strain evidence="5">Hsosn_3</strain>
        <tissue evidence="5">Leaf</tissue>
    </source>
</reference>
<organism evidence="5 6">
    <name type="scientific">Heracleum sosnowskyi</name>
    <dbReference type="NCBI Taxonomy" id="360622"/>
    <lineage>
        <taxon>Eukaryota</taxon>
        <taxon>Viridiplantae</taxon>
        <taxon>Streptophyta</taxon>
        <taxon>Embryophyta</taxon>
        <taxon>Tracheophyta</taxon>
        <taxon>Spermatophyta</taxon>
        <taxon>Magnoliopsida</taxon>
        <taxon>eudicotyledons</taxon>
        <taxon>Gunneridae</taxon>
        <taxon>Pentapetalae</taxon>
        <taxon>asterids</taxon>
        <taxon>campanulids</taxon>
        <taxon>Apiales</taxon>
        <taxon>Apiaceae</taxon>
        <taxon>Apioideae</taxon>
        <taxon>apioid superclade</taxon>
        <taxon>Tordylieae</taxon>
        <taxon>Tordyliinae</taxon>
        <taxon>Heracleum</taxon>
    </lineage>
</organism>
<dbReference type="SUPFAM" id="SSF56112">
    <property type="entry name" value="Protein kinase-like (PK-like)"/>
    <property type="match status" value="1"/>
</dbReference>
<dbReference type="SUPFAM" id="SSF64484">
    <property type="entry name" value="beta and beta-prime subunits of DNA dependent RNA-polymerase"/>
    <property type="match status" value="1"/>
</dbReference>
<keyword evidence="1" id="KW-0808">Transferase</keyword>
<dbReference type="InterPro" id="IPR052059">
    <property type="entry name" value="CR_Ser/Thr_kinase"/>
</dbReference>
<keyword evidence="6" id="KW-1185">Reference proteome</keyword>
<evidence type="ECO:0000256" key="3">
    <source>
        <dbReference type="ARBA" id="ARBA00022777"/>
    </source>
</evidence>
<evidence type="ECO:0000256" key="4">
    <source>
        <dbReference type="ARBA" id="ARBA00022840"/>
    </source>
</evidence>
<dbReference type="InterPro" id="IPR011009">
    <property type="entry name" value="Kinase-like_dom_sf"/>
</dbReference>
<sequence>MRRSKDLPHQVWCNSSGIALDSRILVRKSAGYYKKEKTRFFNVPAEEETEVHLGQLKRFSLRELQGVTDNFSNKNILGRGGFGKVFEVFNCLRERTESQSPVDWPIRRRNHTWAANLILEEEFEAVIRDFGLAKLMDNKDTHVTTAVHGTIGHISLEAFDLARLANDDDVILLNWVKGLLMKKKLQSLVDANMQDNYVVEQMEELIQVALLCTQDSPTERPKMSEVHDTIIVRTARLSLGTMSAEDLLFPGGESPSGASAVGSLDARERNLVHQKGDGDWRYASVKFEKVELDTPTFLTGEKFSSDNAIDFVNFYPRHARLQNMMYYFKMKVEVHLQVYTQKMVWSDKFKIVKEQYVDKAVCREIPIGTFLVMVNPDLCWMEKAKMHEFCLSGIYEKFDPSRTRVLCKITHQSCKNLVSPVIVDLETKSTSTLIEPSVVDNDNVLVQVTNDQVDSDPIVFGENFCFDDQGVEFFGNDDYSLDEVWLTELLNSVPEDEDTTIVGKRKLKQESFCGTKKLCLG</sequence>
<protein>
    <submittedName>
        <fullName evidence="5">Uncharacterized protein</fullName>
    </submittedName>
</protein>
<dbReference type="PANTHER" id="PTHR47973">
    <property type="entry name" value="CYSTEINE-RICH RECEPTOR-LIKE PROTEIN KINASE 3"/>
    <property type="match status" value="1"/>
</dbReference>
<evidence type="ECO:0000313" key="6">
    <source>
        <dbReference type="Proteomes" id="UP001237642"/>
    </source>
</evidence>
<dbReference type="Proteomes" id="UP001237642">
    <property type="component" value="Unassembled WGS sequence"/>
</dbReference>
<comment type="caution">
    <text evidence="5">The sequence shown here is derived from an EMBL/GenBank/DDBJ whole genome shotgun (WGS) entry which is preliminary data.</text>
</comment>
<accession>A0AAD8H253</accession>